<evidence type="ECO:0000256" key="7">
    <source>
        <dbReference type="ARBA" id="ARBA00023306"/>
    </source>
</evidence>
<dbReference type="RefSeq" id="WP_255929228.1">
    <property type="nucleotide sequence ID" value="NZ_JANFNH010000020.1"/>
</dbReference>
<evidence type="ECO:0000256" key="3">
    <source>
        <dbReference type="ARBA" id="ARBA00018787"/>
    </source>
</evidence>
<accession>A0ABT1PEK9</accession>
<evidence type="ECO:0000256" key="9">
    <source>
        <dbReference type="SAM" id="Coils"/>
    </source>
</evidence>
<dbReference type="NCBIfam" id="TIGR03544">
    <property type="entry name" value="DivI1A_domain"/>
    <property type="match status" value="1"/>
</dbReference>
<dbReference type="EMBL" id="JANFNH010000020">
    <property type="protein sequence ID" value="MCQ4043808.1"/>
    <property type="molecule type" value="Genomic_DNA"/>
</dbReference>
<comment type="similarity">
    <text evidence="2">Belongs to the DivIVA family.</text>
</comment>
<evidence type="ECO:0000256" key="8">
    <source>
        <dbReference type="ARBA" id="ARBA00031737"/>
    </source>
</evidence>
<keyword evidence="7" id="KW-0131">Cell cycle</keyword>
<evidence type="ECO:0000313" key="11">
    <source>
        <dbReference type="EMBL" id="MCQ4043808.1"/>
    </source>
</evidence>
<dbReference type="InterPro" id="IPR007793">
    <property type="entry name" value="DivIVA_fam"/>
</dbReference>
<gene>
    <name evidence="11" type="ORF">NON19_17710</name>
</gene>
<dbReference type="PANTHER" id="PTHR35794">
    <property type="entry name" value="CELL DIVISION PROTEIN DIVIVA"/>
    <property type="match status" value="1"/>
</dbReference>
<evidence type="ECO:0000256" key="10">
    <source>
        <dbReference type="SAM" id="MobiDB-lite"/>
    </source>
</evidence>
<comment type="caution">
    <text evidence="11">The sequence shown here is derived from an EMBL/GenBank/DDBJ whole genome shotgun (WGS) entry which is preliminary data.</text>
</comment>
<evidence type="ECO:0000256" key="4">
    <source>
        <dbReference type="ARBA" id="ARBA00022490"/>
    </source>
</evidence>
<evidence type="ECO:0000256" key="2">
    <source>
        <dbReference type="ARBA" id="ARBA00009008"/>
    </source>
</evidence>
<dbReference type="Pfam" id="PF05103">
    <property type="entry name" value="DivIVA"/>
    <property type="match status" value="1"/>
</dbReference>
<dbReference type="Proteomes" id="UP001206206">
    <property type="component" value="Unassembled WGS sequence"/>
</dbReference>
<dbReference type="PANTHER" id="PTHR35794:SF2">
    <property type="entry name" value="CELL DIVISION PROTEIN DIVIVA"/>
    <property type="match status" value="1"/>
</dbReference>
<comment type="subcellular location">
    <subcellularLocation>
        <location evidence="1">Cytoplasm</location>
    </subcellularLocation>
</comment>
<protein>
    <recommendedName>
        <fullName evidence="3">Cell wall synthesis protein Wag31</fullName>
    </recommendedName>
    <alternativeName>
        <fullName evidence="8">Antigen 84</fullName>
    </alternativeName>
</protein>
<feature type="region of interest" description="Disordered" evidence="10">
    <location>
        <begin position="207"/>
        <end position="248"/>
    </location>
</feature>
<keyword evidence="6 9" id="KW-0175">Coiled coil</keyword>
<keyword evidence="4" id="KW-0963">Cytoplasm</keyword>
<organism evidence="11 12">
    <name type="scientific">Streptantibioticus rubrisoli</name>
    <dbReference type="NCBI Taxonomy" id="1387313"/>
    <lineage>
        <taxon>Bacteria</taxon>
        <taxon>Bacillati</taxon>
        <taxon>Actinomycetota</taxon>
        <taxon>Actinomycetes</taxon>
        <taxon>Kitasatosporales</taxon>
        <taxon>Streptomycetaceae</taxon>
        <taxon>Streptantibioticus</taxon>
    </lineage>
</organism>
<evidence type="ECO:0000256" key="1">
    <source>
        <dbReference type="ARBA" id="ARBA00004496"/>
    </source>
</evidence>
<evidence type="ECO:0000256" key="6">
    <source>
        <dbReference type="ARBA" id="ARBA00023054"/>
    </source>
</evidence>
<dbReference type="Gene3D" id="6.10.250.660">
    <property type="match status" value="1"/>
</dbReference>
<reference evidence="11 12" key="1">
    <citation type="submission" date="2022-06" db="EMBL/GenBank/DDBJ databases">
        <title>Draft genome sequence of type strain Streptomyces rubrisoli DSM 42083.</title>
        <authorList>
            <person name="Duangmal K."/>
            <person name="Klaysubun C."/>
        </authorList>
    </citation>
    <scope>NUCLEOTIDE SEQUENCE [LARGE SCALE GENOMIC DNA]</scope>
    <source>
        <strain evidence="11 12">DSM 42083</strain>
    </source>
</reference>
<feature type="coiled-coil region" evidence="9">
    <location>
        <begin position="24"/>
        <end position="58"/>
    </location>
</feature>
<evidence type="ECO:0000313" key="12">
    <source>
        <dbReference type="Proteomes" id="UP001206206"/>
    </source>
</evidence>
<keyword evidence="5" id="KW-0132">Cell division</keyword>
<evidence type="ECO:0000256" key="5">
    <source>
        <dbReference type="ARBA" id="ARBA00022618"/>
    </source>
</evidence>
<dbReference type="InterPro" id="IPR019933">
    <property type="entry name" value="DivIVA_domain"/>
</dbReference>
<keyword evidence="12" id="KW-1185">Reference proteome</keyword>
<proteinExistence type="inferred from homology"/>
<name>A0ABT1PEK9_9ACTN</name>
<feature type="compositionally biased region" description="Polar residues" evidence="10">
    <location>
        <begin position="226"/>
        <end position="239"/>
    </location>
</feature>
<sequence>MSLFPEEVRNKEFTTARLRAGYDADEVDAFLDEVEVELDRLIKENDSLRNKLAAASRVATQNQQRHSAGLPVVASDPTPPVRQQIGTPAFPPTVPVSASHSFTPQSPGDGGTVLVLELAGHAADQMVRAARTEAYRIVSEAHSRAESLEYATRYRSEALERDARARCRVLMAPLDSMRAALEGYVDTLQSFEREYRSRLKSHLESQMRRLEVTPSGPPRPAPVGTTPDTVTLPPSSLTSPFHVPWPTR</sequence>